<evidence type="ECO:0000256" key="2">
    <source>
        <dbReference type="ARBA" id="ARBA00004298"/>
    </source>
</evidence>
<keyword evidence="8" id="KW-0999">Mitochondrion inner membrane</keyword>
<name>A0A7R8V2R1_HERIL</name>
<evidence type="ECO:0000256" key="1">
    <source>
        <dbReference type="ARBA" id="ARBA00003195"/>
    </source>
</evidence>
<keyword evidence="11" id="KW-0496">Mitochondrion</keyword>
<evidence type="ECO:0000256" key="12">
    <source>
        <dbReference type="ARBA" id="ARBA00023136"/>
    </source>
</evidence>
<evidence type="ECO:0000256" key="13">
    <source>
        <dbReference type="ARBA" id="ARBA00029847"/>
    </source>
</evidence>
<dbReference type="Proteomes" id="UP000594454">
    <property type="component" value="Chromosome 6"/>
</dbReference>
<comment type="subcellular location">
    <subcellularLocation>
        <location evidence="2">Mitochondrion inner membrane</location>
        <topology evidence="2">Single-pass membrane protein</topology>
        <orientation evidence="2">Matrix side</orientation>
    </subcellularLocation>
</comment>
<accession>A0A7R8V2R1</accession>
<evidence type="ECO:0000256" key="4">
    <source>
        <dbReference type="ARBA" id="ARBA00016392"/>
    </source>
</evidence>
<sequence>MWYEILPSAGIILTFMTIPGFAMYGLNKLVLGNGYRRNMDLRFNRMMYQRDMRLTGDPYKQNGLNAVDG</sequence>
<evidence type="ECO:0000256" key="6">
    <source>
        <dbReference type="ARBA" id="ARBA00022660"/>
    </source>
</evidence>
<evidence type="ECO:0000256" key="7">
    <source>
        <dbReference type="ARBA" id="ARBA00022692"/>
    </source>
</evidence>
<keyword evidence="12 15" id="KW-0472">Membrane</keyword>
<dbReference type="OrthoDB" id="1920692at2759"/>
<keyword evidence="10 15" id="KW-1133">Transmembrane helix</keyword>
<dbReference type="EMBL" id="LR899014">
    <property type="protein sequence ID" value="CAD7091781.1"/>
    <property type="molecule type" value="Genomic_DNA"/>
</dbReference>
<evidence type="ECO:0000256" key="8">
    <source>
        <dbReference type="ARBA" id="ARBA00022792"/>
    </source>
</evidence>
<evidence type="ECO:0000256" key="5">
    <source>
        <dbReference type="ARBA" id="ARBA00022448"/>
    </source>
</evidence>
<dbReference type="PANTHER" id="PTHR17098">
    <property type="entry name" value="NADH-UBIQUINONE OXIDOREDUCTASE MWFE SUBUNIT"/>
    <property type="match status" value="1"/>
</dbReference>
<keyword evidence="7 15" id="KW-0812">Transmembrane</keyword>
<dbReference type="AlphaFoldDB" id="A0A7R8V2R1"/>
<evidence type="ECO:0000256" key="10">
    <source>
        <dbReference type="ARBA" id="ARBA00022989"/>
    </source>
</evidence>
<dbReference type="InParanoid" id="A0A7R8V2R1"/>
<dbReference type="InterPro" id="IPR017384">
    <property type="entry name" value="NADH_Ub_cplx-1_asu_su-1"/>
</dbReference>
<dbReference type="GO" id="GO:0005743">
    <property type="term" value="C:mitochondrial inner membrane"/>
    <property type="evidence" value="ECO:0007669"/>
    <property type="project" value="UniProtKB-SubCell"/>
</dbReference>
<protein>
    <recommendedName>
        <fullName evidence="4">NADH dehydrogenase [ubiquinone] 1 alpha subcomplex subunit 1</fullName>
    </recommendedName>
    <alternativeName>
        <fullName evidence="14">Complex I-MWFE</fullName>
    </alternativeName>
    <alternativeName>
        <fullName evidence="13">NADH-ubiquinone oxidoreductase MWFE subunit</fullName>
    </alternativeName>
</protein>
<feature type="transmembrane region" description="Helical" evidence="15">
    <location>
        <begin position="6"/>
        <end position="26"/>
    </location>
</feature>
<evidence type="ECO:0000313" key="17">
    <source>
        <dbReference type="Proteomes" id="UP000594454"/>
    </source>
</evidence>
<evidence type="ECO:0000256" key="14">
    <source>
        <dbReference type="ARBA" id="ARBA00033255"/>
    </source>
</evidence>
<dbReference type="Pfam" id="PF15879">
    <property type="entry name" value="MWFE"/>
    <property type="match status" value="1"/>
</dbReference>
<evidence type="ECO:0000256" key="15">
    <source>
        <dbReference type="SAM" id="Phobius"/>
    </source>
</evidence>
<evidence type="ECO:0000256" key="11">
    <source>
        <dbReference type="ARBA" id="ARBA00023128"/>
    </source>
</evidence>
<keyword evidence="5" id="KW-0813">Transport</keyword>
<dbReference type="FunCoup" id="A0A7R8V2R1">
    <property type="interactions" value="89"/>
</dbReference>
<comment type="function">
    <text evidence="1">Accessory subunit of the mitochondrial membrane respiratory chain NADH dehydrogenase (Complex I), that is believed not to be involved in catalysis. Complex I functions in the transfer of electrons from NADH to the respiratory chain. The immediate electron acceptor for the enzyme is believed to be ubiquinone.</text>
</comment>
<comment type="similarity">
    <text evidence="3">Belongs to the complex I NDUFA1 subunit family.</text>
</comment>
<evidence type="ECO:0000256" key="9">
    <source>
        <dbReference type="ARBA" id="ARBA00022982"/>
    </source>
</evidence>
<keyword evidence="6" id="KW-0679">Respiratory chain</keyword>
<evidence type="ECO:0000256" key="3">
    <source>
        <dbReference type="ARBA" id="ARBA00009960"/>
    </source>
</evidence>
<organism evidence="16 17">
    <name type="scientific">Hermetia illucens</name>
    <name type="common">Black soldier fly</name>
    <dbReference type="NCBI Taxonomy" id="343691"/>
    <lineage>
        <taxon>Eukaryota</taxon>
        <taxon>Metazoa</taxon>
        <taxon>Ecdysozoa</taxon>
        <taxon>Arthropoda</taxon>
        <taxon>Hexapoda</taxon>
        <taxon>Insecta</taxon>
        <taxon>Pterygota</taxon>
        <taxon>Neoptera</taxon>
        <taxon>Endopterygota</taxon>
        <taxon>Diptera</taxon>
        <taxon>Brachycera</taxon>
        <taxon>Stratiomyomorpha</taxon>
        <taxon>Stratiomyidae</taxon>
        <taxon>Hermetiinae</taxon>
        <taxon>Hermetia</taxon>
    </lineage>
</organism>
<keyword evidence="9" id="KW-0249">Electron transport</keyword>
<proteinExistence type="inferred from homology"/>
<dbReference type="PANTHER" id="PTHR17098:SF2">
    <property type="entry name" value="NADH DEHYDROGENASE [UBIQUINONE] 1 ALPHA SUBCOMPLEX SUBUNIT 1"/>
    <property type="match status" value="1"/>
</dbReference>
<reference evidence="16 17" key="1">
    <citation type="submission" date="2020-11" db="EMBL/GenBank/DDBJ databases">
        <authorList>
            <person name="Wallbank WR R."/>
            <person name="Pardo Diaz C."/>
            <person name="Kozak K."/>
            <person name="Martin S."/>
            <person name="Jiggins C."/>
            <person name="Moest M."/>
            <person name="Warren A I."/>
            <person name="Generalovic N T."/>
            <person name="Byers J.R.P. K."/>
            <person name="Montejo-Kovacevich G."/>
            <person name="Yen C E."/>
        </authorList>
    </citation>
    <scope>NUCLEOTIDE SEQUENCE [LARGE SCALE GENOMIC DNA]</scope>
</reference>
<keyword evidence="17" id="KW-1185">Reference proteome</keyword>
<gene>
    <name evidence="16" type="ORF">HERILL_LOCUS14182</name>
</gene>
<dbReference type="OMA" id="NTDERWE"/>
<evidence type="ECO:0000313" key="16">
    <source>
        <dbReference type="EMBL" id="CAD7091781.1"/>
    </source>
</evidence>